<gene>
    <name evidence="1" type="ORF">CPELLU_LOCUS11898</name>
</gene>
<dbReference type="InterPro" id="IPR011009">
    <property type="entry name" value="Kinase-like_dom_sf"/>
</dbReference>
<name>A0A9N9HRH6_9GLOM</name>
<reference evidence="1" key="1">
    <citation type="submission" date="2021-06" db="EMBL/GenBank/DDBJ databases">
        <authorList>
            <person name="Kallberg Y."/>
            <person name="Tangrot J."/>
            <person name="Rosling A."/>
        </authorList>
    </citation>
    <scope>NUCLEOTIDE SEQUENCE</scope>
    <source>
        <strain evidence="1">FL966</strain>
    </source>
</reference>
<protein>
    <submittedName>
        <fullName evidence="1">5205_t:CDS:1</fullName>
    </submittedName>
</protein>
<dbReference type="EMBL" id="CAJVQA010010937">
    <property type="protein sequence ID" value="CAG8702468.1"/>
    <property type="molecule type" value="Genomic_DNA"/>
</dbReference>
<organism evidence="1 2">
    <name type="scientific">Cetraspora pellucida</name>
    <dbReference type="NCBI Taxonomy" id="1433469"/>
    <lineage>
        <taxon>Eukaryota</taxon>
        <taxon>Fungi</taxon>
        <taxon>Fungi incertae sedis</taxon>
        <taxon>Mucoromycota</taxon>
        <taxon>Glomeromycotina</taxon>
        <taxon>Glomeromycetes</taxon>
        <taxon>Diversisporales</taxon>
        <taxon>Gigasporaceae</taxon>
        <taxon>Cetraspora</taxon>
    </lineage>
</organism>
<accession>A0A9N9HRH6</accession>
<dbReference type="Gene3D" id="1.10.510.10">
    <property type="entry name" value="Transferase(Phosphotransferase) domain 1"/>
    <property type="match status" value="1"/>
</dbReference>
<evidence type="ECO:0000313" key="1">
    <source>
        <dbReference type="EMBL" id="CAG8702468.1"/>
    </source>
</evidence>
<proteinExistence type="predicted"/>
<dbReference type="Proteomes" id="UP000789759">
    <property type="component" value="Unassembled WGS sequence"/>
</dbReference>
<keyword evidence="2" id="KW-1185">Reference proteome</keyword>
<sequence>MSDNRKYDEYLACNSDRPPIIDGTPPCFANLMQRCWDSDFEKRPTSSEIYDIIVIENQIVQNLSSYLHLSRQTNIYFVGELKIPQISNQPK</sequence>
<comment type="caution">
    <text evidence="1">The sequence shown here is derived from an EMBL/GenBank/DDBJ whole genome shotgun (WGS) entry which is preliminary data.</text>
</comment>
<evidence type="ECO:0000313" key="2">
    <source>
        <dbReference type="Proteomes" id="UP000789759"/>
    </source>
</evidence>
<dbReference type="SUPFAM" id="SSF56112">
    <property type="entry name" value="Protein kinase-like (PK-like)"/>
    <property type="match status" value="1"/>
</dbReference>
<dbReference type="AlphaFoldDB" id="A0A9N9HRH6"/>
<dbReference type="OrthoDB" id="3205772at2759"/>